<dbReference type="InterPro" id="IPR008243">
    <property type="entry name" value="Chorismate_mutase_AroH"/>
</dbReference>
<comment type="caution">
    <text evidence="4">The sequence shown here is derived from an EMBL/GenBank/DDBJ whole genome shotgun (WGS) entry which is preliminary data.</text>
</comment>
<dbReference type="NCBIfam" id="TIGR01796">
    <property type="entry name" value="CM_mono_aroH"/>
    <property type="match status" value="1"/>
</dbReference>
<dbReference type="PIRSF" id="PIRSF005965">
    <property type="entry name" value="Chor_mut_AroH"/>
    <property type="match status" value="1"/>
</dbReference>
<dbReference type="PANTHER" id="PTHR21164">
    <property type="entry name" value="CHORISMATE MUTASE"/>
    <property type="match status" value="1"/>
</dbReference>
<dbReference type="GO" id="GO:0008652">
    <property type="term" value="P:amino acid biosynthetic process"/>
    <property type="evidence" value="ECO:0007669"/>
    <property type="project" value="UniProtKB-UniRule"/>
</dbReference>
<dbReference type="SUPFAM" id="SSF55298">
    <property type="entry name" value="YjgF-like"/>
    <property type="match status" value="1"/>
</dbReference>
<feature type="binding site" evidence="2">
    <location>
        <position position="89"/>
    </location>
    <ligand>
        <name>prephenate</name>
        <dbReference type="ChEBI" id="CHEBI:29934"/>
    </ligand>
</feature>
<dbReference type="OrthoDB" id="9802232at2"/>
<dbReference type="GO" id="GO:0009073">
    <property type="term" value="P:aromatic amino acid family biosynthetic process"/>
    <property type="evidence" value="ECO:0007669"/>
    <property type="project" value="UniProtKB-UniRule"/>
</dbReference>
<name>A0A2A2IE04_9BACI</name>
<dbReference type="PROSITE" id="PS51167">
    <property type="entry name" value="CHORISMATE_MUT_1"/>
    <property type="match status" value="1"/>
</dbReference>
<dbReference type="RefSeq" id="WP_095655697.1">
    <property type="nucleotide sequence ID" value="NZ_NPOA01000007.1"/>
</dbReference>
<feature type="binding site" evidence="2">
    <location>
        <position position="6"/>
    </location>
    <ligand>
        <name>prephenate</name>
        <dbReference type="ChEBI" id="CHEBI:29934"/>
    </ligand>
</feature>
<accession>A0A2A2IE04</accession>
<dbReference type="CDD" id="cd02185">
    <property type="entry name" value="AroH"/>
    <property type="match status" value="1"/>
</dbReference>
<keyword evidence="3" id="KW-0413">Isomerase</keyword>
<dbReference type="InterPro" id="IPR035959">
    <property type="entry name" value="RutC-like_sf"/>
</dbReference>
<dbReference type="Gene3D" id="3.30.1330.40">
    <property type="entry name" value="RutC-like"/>
    <property type="match status" value="1"/>
</dbReference>
<evidence type="ECO:0000256" key="2">
    <source>
        <dbReference type="PIRSR" id="PIRSR005965-1"/>
    </source>
</evidence>
<evidence type="ECO:0000313" key="5">
    <source>
        <dbReference type="Proteomes" id="UP000218887"/>
    </source>
</evidence>
<dbReference type="GO" id="GO:0004106">
    <property type="term" value="F:chorismate mutase activity"/>
    <property type="evidence" value="ECO:0007669"/>
    <property type="project" value="UniProtKB-UniRule"/>
</dbReference>
<keyword evidence="2 3" id="KW-0057">Aromatic amino acid biosynthesis</keyword>
<evidence type="ECO:0000313" key="4">
    <source>
        <dbReference type="EMBL" id="PAV29494.1"/>
    </source>
</evidence>
<proteinExistence type="predicted"/>
<sequence length="124" mass="13872">MTRGIRGATTVHENEEKLIINNTKLLVDEMVQKNNIMATDVSHVFISVTKDLNAAFPAKSLREIPGWTYVPVMCMAEIDVPGSLPACIRVMMVVNTTEEQKDVKHIFHNDAIKLRPDLVNRGGE</sequence>
<keyword evidence="2 3" id="KW-0028">Amino-acid biosynthesis</keyword>
<dbReference type="EMBL" id="NPOA01000007">
    <property type="protein sequence ID" value="PAV29494.1"/>
    <property type="molecule type" value="Genomic_DNA"/>
</dbReference>
<dbReference type="GO" id="GO:0046417">
    <property type="term" value="P:chorismate metabolic process"/>
    <property type="evidence" value="ECO:0007669"/>
    <property type="project" value="TreeGrafter"/>
</dbReference>
<keyword evidence="5" id="KW-1185">Reference proteome</keyword>
<organism evidence="4 5">
    <name type="scientific">Virgibacillus profundi</name>
    <dbReference type="NCBI Taxonomy" id="2024555"/>
    <lineage>
        <taxon>Bacteria</taxon>
        <taxon>Bacillati</taxon>
        <taxon>Bacillota</taxon>
        <taxon>Bacilli</taxon>
        <taxon>Bacillales</taxon>
        <taxon>Bacillaceae</taxon>
        <taxon>Virgibacillus</taxon>
    </lineage>
</organism>
<evidence type="ECO:0000256" key="3">
    <source>
        <dbReference type="PROSITE-ProRule" id="PRU00514"/>
    </source>
</evidence>
<comment type="catalytic activity">
    <reaction evidence="3">
        <text>chorismate = prephenate</text>
        <dbReference type="Rhea" id="RHEA:13897"/>
        <dbReference type="ChEBI" id="CHEBI:29748"/>
        <dbReference type="ChEBI" id="CHEBI:29934"/>
        <dbReference type="EC" id="5.4.99.5"/>
    </reaction>
</comment>
<dbReference type="AlphaFoldDB" id="A0A2A2IE04"/>
<evidence type="ECO:0000256" key="1">
    <source>
        <dbReference type="NCBIfam" id="TIGR01796"/>
    </source>
</evidence>
<dbReference type="Proteomes" id="UP000218887">
    <property type="component" value="Unassembled WGS sequence"/>
</dbReference>
<dbReference type="EC" id="5.4.99.5" evidence="1 3"/>
<dbReference type="PANTHER" id="PTHR21164:SF0">
    <property type="entry name" value="CHORISMATE MUTASE AROH"/>
    <property type="match status" value="1"/>
</dbReference>
<gene>
    <name evidence="4" type="primary">aroH</name>
    <name evidence="4" type="ORF">CIL05_11550</name>
</gene>
<protein>
    <recommendedName>
        <fullName evidence="1 3">chorismate mutase</fullName>
        <ecNumber evidence="1 3">5.4.99.5</ecNumber>
    </recommendedName>
</protein>
<reference evidence="4 5" key="1">
    <citation type="submission" date="2017-08" db="EMBL/GenBank/DDBJ databases">
        <title>Virgibacillus indicus sp. nov. and Virgibacillus profoundi sp. nov, two moderately halophilic bacteria isolated from marine sediment by using the Microfluidic Streak Plate.</title>
        <authorList>
            <person name="Xu B."/>
            <person name="Hu B."/>
            <person name="Wang J."/>
            <person name="Zhu Y."/>
            <person name="Huang L."/>
            <person name="Du W."/>
            <person name="Huang Y."/>
        </authorList>
    </citation>
    <scope>NUCLEOTIDE SEQUENCE [LARGE SCALE GENOMIC DNA]</scope>
    <source>
        <strain evidence="4 5">IO3-P3-H5</strain>
    </source>
</reference>
<dbReference type="Pfam" id="PF07736">
    <property type="entry name" value="CM_1"/>
    <property type="match status" value="1"/>
</dbReference>
<dbReference type="UniPathway" id="UPA00120">
    <property type="reaction ID" value="UER00203"/>
</dbReference>